<accession>A0AAN7SXP6</accession>
<dbReference type="Proteomes" id="UP001309876">
    <property type="component" value="Unassembled WGS sequence"/>
</dbReference>
<feature type="transmembrane region" description="Helical" evidence="2">
    <location>
        <begin position="31"/>
        <end position="53"/>
    </location>
</feature>
<reference evidence="3 4" key="1">
    <citation type="submission" date="2023-08" db="EMBL/GenBank/DDBJ databases">
        <title>Black Yeasts Isolated from many extreme environments.</title>
        <authorList>
            <person name="Coleine C."/>
            <person name="Stajich J.E."/>
            <person name="Selbmann L."/>
        </authorList>
    </citation>
    <scope>NUCLEOTIDE SEQUENCE [LARGE SCALE GENOMIC DNA]</scope>
    <source>
        <strain evidence="3 4">CCFEE 5910</strain>
    </source>
</reference>
<keyword evidence="2" id="KW-0472">Membrane</keyword>
<evidence type="ECO:0000313" key="3">
    <source>
        <dbReference type="EMBL" id="KAK5084334.1"/>
    </source>
</evidence>
<evidence type="ECO:0000313" key="4">
    <source>
        <dbReference type="Proteomes" id="UP001309876"/>
    </source>
</evidence>
<proteinExistence type="predicted"/>
<name>A0AAN7SXP6_9EURO</name>
<evidence type="ECO:0000256" key="2">
    <source>
        <dbReference type="SAM" id="Phobius"/>
    </source>
</evidence>
<dbReference type="Pfam" id="PF12273">
    <property type="entry name" value="RCR"/>
    <property type="match status" value="1"/>
</dbReference>
<keyword evidence="2" id="KW-0812">Transmembrane</keyword>
<gene>
    <name evidence="3" type="ORF">LTR05_005410</name>
</gene>
<protein>
    <submittedName>
        <fullName evidence="3">Uncharacterized protein</fullName>
    </submittedName>
</protein>
<dbReference type="AlphaFoldDB" id="A0AAN7SXP6"/>
<keyword evidence="4" id="KW-1185">Reference proteome</keyword>
<comment type="caution">
    <text evidence="3">The sequence shown here is derived from an EMBL/GenBank/DDBJ whole genome shotgun (WGS) entry which is preliminary data.</text>
</comment>
<feature type="region of interest" description="Disordered" evidence="1">
    <location>
        <begin position="122"/>
        <end position="159"/>
    </location>
</feature>
<dbReference type="InterPro" id="IPR020999">
    <property type="entry name" value="Chitin_synth_reg_RCR"/>
</dbReference>
<evidence type="ECO:0000256" key="1">
    <source>
        <dbReference type="SAM" id="MobiDB-lite"/>
    </source>
</evidence>
<keyword evidence="2" id="KW-1133">Transmembrane helix</keyword>
<sequence>MPPSYSLSKRQTVSPYYGDDGWWYYSETAFIIKWVITALIVVGLLAFFAGGYWHVQRRLKKNLAPKRYHKWMVGRRQRALYPHLFPANRRVYYHQAPYGHSPAMPMHSYGPAPPAYGEHDYVPPYAPPQGASKVNPDQNFEQVPLSGPSQPTASAATYR</sequence>
<organism evidence="3 4">
    <name type="scientific">Lithohypha guttulata</name>
    <dbReference type="NCBI Taxonomy" id="1690604"/>
    <lineage>
        <taxon>Eukaryota</taxon>
        <taxon>Fungi</taxon>
        <taxon>Dikarya</taxon>
        <taxon>Ascomycota</taxon>
        <taxon>Pezizomycotina</taxon>
        <taxon>Eurotiomycetes</taxon>
        <taxon>Chaetothyriomycetidae</taxon>
        <taxon>Chaetothyriales</taxon>
        <taxon>Trichomeriaceae</taxon>
        <taxon>Lithohypha</taxon>
    </lineage>
</organism>
<feature type="compositionally biased region" description="Polar residues" evidence="1">
    <location>
        <begin position="135"/>
        <end position="159"/>
    </location>
</feature>
<dbReference type="EMBL" id="JAVRRJ010000005">
    <property type="protein sequence ID" value="KAK5084334.1"/>
    <property type="molecule type" value="Genomic_DNA"/>
</dbReference>